<sequence>MGSAAMDTKKKKDVSSPGGSGGKKNPSQKRRSLRVLIPGVSGPGAGNFSTAIPFASPFLQHISDIGGFSDP</sequence>
<dbReference type="Proteomes" id="UP000052978">
    <property type="component" value="Unassembled WGS sequence"/>
</dbReference>
<name>S7NIC3_MYOBR</name>
<keyword evidence="2" id="KW-0418">Kinase</keyword>
<dbReference type="EMBL" id="KE164246">
    <property type="protein sequence ID" value="EPQ16310.1"/>
    <property type="molecule type" value="Genomic_DNA"/>
</dbReference>
<evidence type="ECO:0000313" key="3">
    <source>
        <dbReference type="Proteomes" id="UP000052978"/>
    </source>
</evidence>
<dbReference type="AlphaFoldDB" id="S7NIC3"/>
<keyword evidence="3" id="KW-1185">Reference proteome</keyword>
<evidence type="ECO:0000313" key="2">
    <source>
        <dbReference type="EMBL" id="EPQ16310.1"/>
    </source>
</evidence>
<gene>
    <name evidence="2" type="ORF">D623_10012628</name>
</gene>
<feature type="region of interest" description="Disordered" evidence="1">
    <location>
        <begin position="1"/>
        <end position="33"/>
    </location>
</feature>
<dbReference type="GO" id="GO:0016301">
    <property type="term" value="F:kinase activity"/>
    <property type="evidence" value="ECO:0007669"/>
    <property type="project" value="UniProtKB-KW"/>
</dbReference>
<protein>
    <submittedName>
        <fullName evidence="2">5'-AMP-activated protein kinase subunit gamma-2</fullName>
    </submittedName>
</protein>
<reference evidence="2 3" key="1">
    <citation type="journal article" date="2013" name="Nat. Commun.">
        <title>Genome analysis reveals insights into physiology and longevity of the Brandt's bat Myotis brandtii.</title>
        <authorList>
            <person name="Seim I."/>
            <person name="Fang X."/>
            <person name="Xiong Z."/>
            <person name="Lobanov A.V."/>
            <person name="Huang Z."/>
            <person name="Ma S."/>
            <person name="Feng Y."/>
            <person name="Turanov A.A."/>
            <person name="Zhu Y."/>
            <person name="Lenz T.L."/>
            <person name="Gerashchenko M.V."/>
            <person name="Fan D."/>
            <person name="Hee Yim S."/>
            <person name="Yao X."/>
            <person name="Jordan D."/>
            <person name="Xiong Y."/>
            <person name="Ma Y."/>
            <person name="Lyapunov A.N."/>
            <person name="Chen G."/>
            <person name="Kulakova O.I."/>
            <person name="Sun Y."/>
            <person name="Lee S.G."/>
            <person name="Bronson R.T."/>
            <person name="Moskalev A.A."/>
            <person name="Sunyaev S.R."/>
            <person name="Zhang G."/>
            <person name="Krogh A."/>
            <person name="Wang J."/>
            <person name="Gladyshev V.N."/>
        </authorList>
    </citation>
    <scope>NUCLEOTIDE SEQUENCE [LARGE SCALE GENOMIC DNA]</scope>
</reference>
<keyword evidence="2" id="KW-0808">Transferase</keyword>
<accession>S7NIC3</accession>
<organism evidence="2 3">
    <name type="scientific">Myotis brandtii</name>
    <name type="common">Brandt's bat</name>
    <dbReference type="NCBI Taxonomy" id="109478"/>
    <lineage>
        <taxon>Eukaryota</taxon>
        <taxon>Metazoa</taxon>
        <taxon>Chordata</taxon>
        <taxon>Craniata</taxon>
        <taxon>Vertebrata</taxon>
        <taxon>Euteleostomi</taxon>
        <taxon>Mammalia</taxon>
        <taxon>Eutheria</taxon>
        <taxon>Laurasiatheria</taxon>
        <taxon>Chiroptera</taxon>
        <taxon>Yangochiroptera</taxon>
        <taxon>Vespertilionidae</taxon>
        <taxon>Myotis</taxon>
    </lineage>
</organism>
<evidence type="ECO:0000256" key="1">
    <source>
        <dbReference type="SAM" id="MobiDB-lite"/>
    </source>
</evidence>
<proteinExistence type="predicted"/>